<proteinExistence type="predicted"/>
<evidence type="ECO:0000313" key="2">
    <source>
        <dbReference type="EMBL" id="GAH03793.1"/>
    </source>
</evidence>
<dbReference type="InterPro" id="IPR050237">
    <property type="entry name" value="ATP-dep_AMP-bd_enzyme"/>
</dbReference>
<name>X1E548_9ZZZZ</name>
<feature type="domain" description="AMP-dependent synthetase/ligase" evidence="1">
    <location>
        <begin position="56"/>
        <end position="146"/>
    </location>
</feature>
<evidence type="ECO:0000259" key="1">
    <source>
        <dbReference type="Pfam" id="PF00501"/>
    </source>
</evidence>
<sequence length="155" mass="17839">MVIMKDYSSWEPSYDYENESPYLENKNRPWLKFRPSNVPKSIKFDPIPVHEFIKLSAKRFPNNVCAYNKPADKKYTYRDLLYISSKLANALFQLGVKKGETIGVMTSNCPEFLFCCIGILESGAILVPINPLLKESDVSHIIRESGNMRTIFVHK</sequence>
<protein>
    <recommendedName>
        <fullName evidence="1">AMP-dependent synthetase/ligase domain-containing protein</fullName>
    </recommendedName>
</protein>
<dbReference type="EMBL" id="BART01020426">
    <property type="protein sequence ID" value="GAH03793.1"/>
    <property type="molecule type" value="Genomic_DNA"/>
</dbReference>
<organism evidence="2">
    <name type="scientific">marine sediment metagenome</name>
    <dbReference type="NCBI Taxonomy" id="412755"/>
    <lineage>
        <taxon>unclassified sequences</taxon>
        <taxon>metagenomes</taxon>
        <taxon>ecological metagenomes</taxon>
    </lineage>
</organism>
<dbReference type="AlphaFoldDB" id="X1E548"/>
<comment type="caution">
    <text evidence="2">The sequence shown here is derived from an EMBL/GenBank/DDBJ whole genome shotgun (WGS) entry which is preliminary data.</text>
</comment>
<dbReference type="PANTHER" id="PTHR43767:SF1">
    <property type="entry name" value="NONRIBOSOMAL PEPTIDE SYNTHASE PES1 (EUROFUNG)-RELATED"/>
    <property type="match status" value="1"/>
</dbReference>
<feature type="non-terminal residue" evidence="2">
    <location>
        <position position="155"/>
    </location>
</feature>
<dbReference type="Gene3D" id="3.40.50.12780">
    <property type="entry name" value="N-terminal domain of ligase-like"/>
    <property type="match status" value="1"/>
</dbReference>
<accession>X1E548</accession>
<dbReference type="PANTHER" id="PTHR43767">
    <property type="entry name" value="LONG-CHAIN-FATTY-ACID--COA LIGASE"/>
    <property type="match status" value="1"/>
</dbReference>
<gene>
    <name evidence="2" type="ORF">S01H4_37957</name>
</gene>
<dbReference type="Pfam" id="PF00501">
    <property type="entry name" value="AMP-binding"/>
    <property type="match status" value="1"/>
</dbReference>
<dbReference type="InterPro" id="IPR000873">
    <property type="entry name" value="AMP-dep_synth/lig_dom"/>
</dbReference>
<reference evidence="2" key="1">
    <citation type="journal article" date="2014" name="Front. Microbiol.">
        <title>High frequency of phylogenetically diverse reductive dehalogenase-homologous genes in deep subseafloor sedimentary metagenomes.</title>
        <authorList>
            <person name="Kawai M."/>
            <person name="Futagami T."/>
            <person name="Toyoda A."/>
            <person name="Takaki Y."/>
            <person name="Nishi S."/>
            <person name="Hori S."/>
            <person name="Arai W."/>
            <person name="Tsubouchi T."/>
            <person name="Morono Y."/>
            <person name="Uchiyama I."/>
            <person name="Ito T."/>
            <person name="Fujiyama A."/>
            <person name="Inagaki F."/>
            <person name="Takami H."/>
        </authorList>
    </citation>
    <scope>NUCLEOTIDE SEQUENCE</scope>
    <source>
        <strain evidence="2">Expedition CK06-06</strain>
    </source>
</reference>
<dbReference type="InterPro" id="IPR042099">
    <property type="entry name" value="ANL_N_sf"/>
</dbReference>
<dbReference type="SUPFAM" id="SSF56801">
    <property type="entry name" value="Acetyl-CoA synthetase-like"/>
    <property type="match status" value="1"/>
</dbReference>